<reference evidence="2 3" key="1">
    <citation type="submission" date="2024-06" db="EMBL/GenBank/DDBJ databases">
        <title>Sorghum-associated microbial communities from plants grown in Nebraska, USA.</title>
        <authorList>
            <person name="Schachtman D."/>
        </authorList>
    </citation>
    <scope>NUCLEOTIDE SEQUENCE [LARGE SCALE GENOMIC DNA]</scope>
    <source>
        <strain evidence="2 3">2709</strain>
    </source>
</reference>
<organism evidence="2 3">
    <name type="scientific">Ottowia thiooxydans</name>
    <dbReference type="NCBI Taxonomy" id="219182"/>
    <lineage>
        <taxon>Bacteria</taxon>
        <taxon>Pseudomonadati</taxon>
        <taxon>Pseudomonadota</taxon>
        <taxon>Betaproteobacteria</taxon>
        <taxon>Burkholderiales</taxon>
        <taxon>Comamonadaceae</taxon>
        <taxon>Ottowia</taxon>
    </lineage>
</organism>
<gene>
    <name evidence="2" type="ORF">ABIE13_001200</name>
</gene>
<protein>
    <recommendedName>
        <fullName evidence="4">DUF2894 domain-containing protein</fullName>
    </recommendedName>
</protein>
<proteinExistence type="predicted"/>
<evidence type="ECO:0008006" key="4">
    <source>
        <dbReference type="Google" id="ProtNLM"/>
    </source>
</evidence>
<dbReference type="EMBL" id="JBEPSH010000002">
    <property type="protein sequence ID" value="MET4576100.1"/>
    <property type="molecule type" value="Genomic_DNA"/>
</dbReference>
<evidence type="ECO:0000313" key="2">
    <source>
        <dbReference type="EMBL" id="MET4576100.1"/>
    </source>
</evidence>
<name>A0ABV2Q4Y1_9BURK</name>
<comment type="caution">
    <text evidence="2">The sequence shown here is derived from an EMBL/GenBank/DDBJ whole genome shotgun (WGS) entry which is preliminary data.</text>
</comment>
<sequence>MTPSVREALIAAMARRAQDHQGATRELLEARLAQLGAESESSVSKSLPPVSRSSERGPLGRLADGLAARHASAEPSGPDVPGLSAGSAAQRELGTLRQFRGAWSRMFAERRLRQTMEQVPPQAGPLNSHHMVHRALAVMQEISPAYLQRFVTQVEALLWLEQQQMPVAAPTQRQEKRKKK</sequence>
<dbReference type="RefSeq" id="WP_354441978.1">
    <property type="nucleotide sequence ID" value="NZ_JBEPSH010000002.1"/>
</dbReference>
<keyword evidence="3" id="KW-1185">Reference proteome</keyword>
<evidence type="ECO:0000256" key="1">
    <source>
        <dbReference type="SAM" id="MobiDB-lite"/>
    </source>
</evidence>
<accession>A0ABV2Q4Y1</accession>
<feature type="region of interest" description="Disordered" evidence="1">
    <location>
        <begin position="35"/>
        <end position="86"/>
    </location>
</feature>
<evidence type="ECO:0000313" key="3">
    <source>
        <dbReference type="Proteomes" id="UP001549320"/>
    </source>
</evidence>
<dbReference type="Pfam" id="PF11445">
    <property type="entry name" value="DUF2894"/>
    <property type="match status" value="1"/>
</dbReference>
<dbReference type="InterPro" id="IPR021549">
    <property type="entry name" value="DUF2894"/>
</dbReference>
<dbReference type="Proteomes" id="UP001549320">
    <property type="component" value="Unassembled WGS sequence"/>
</dbReference>